<evidence type="ECO:0000313" key="1">
    <source>
        <dbReference type="EMBL" id="GAA0897802.1"/>
    </source>
</evidence>
<organism evidence="1 2">
    <name type="scientific">Pseudonocardia zijingensis</name>
    <dbReference type="NCBI Taxonomy" id="153376"/>
    <lineage>
        <taxon>Bacteria</taxon>
        <taxon>Bacillati</taxon>
        <taxon>Actinomycetota</taxon>
        <taxon>Actinomycetes</taxon>
        <taxon>Pseudonocardiales</taxon>
        <taxon>Pseudonocardiaceae</taxon>
        <taxon>Pseudonocardia</taxon>
    </lineage>
</organism>
<protein>
    <submittedName>
        <fullName evidence="1">Uncharacterized protein</fullName>
    </submittedName>
</protein>
<evidence type="ECO:0000313" key="2">
    <source>
        <dbReference type="Proteomes" id="UP001499967"/>
    </source>
</evidence>
<keyword evidence="2" id="KW-1185">Reference proteome</keyword>
<name>A0ABP3YNW4_9PSEU</name>
<accession>A0ABP3YNW4</accession>
<sequence>MNRKQIRQAAVECDELIQQMASGSRDGTQLWTLASRTLARAATLLHGLAAAPATVTVAAELEPVPEPTSRLEFEVTGGDLTALRARAVETLDAFAGGRTYRFDVNAYPHTATFDGQITSWRADITAIFDPLEPTP</sequence>
<comment type="caution">
    <text evidence="1">The sequence shown here is derived from an EMBL/GenBank/DDBJ whole genome shotgun (WGS) entry which is preliminary data.</text>
</comment>
<dbReference type="RefSeq" id="WP_343944937.1">
    <property type="nucleotide sequence ID" value="NZ_BAAAHP010000187.1"/>
</dbReference>
<reference evidence="2" key="1">
    <citation type="journal article" date="2019" name="Int. J. Syst. Evol. Microbiol.">
        <title>The Global Catalogue of Microorganisms (GCM) 10K type strain sequencing project: providing services to taxonomists for standard genome sequencing and annotation.</title>
        <authorList>
            <consortium name="The Broad Institute Genomics Platform"/>
            <consortium name="The Broad Institute Genome Sequencing Center for Infectious Disease"/>
            <person name="Wu L."/>
            <person name="Ma J."/>
        </authorList>
    </citation>
    <scope>NUCLEOTIDE SEQUENCE [LARGE SCALE GENOMIC DNA]</scope>
    <source>
        <strain evidence="2">JCM 11117</strain>
    </source>
</reference>
<dbReference type="EMBL" id="BAAAHP010000187">
    <property type="protein sequence ID" value="GAA0897802.1"/>
    <property type="molecule type" value="Genomic_DNA"/>
</dbReference>
<proteinExistence type="predicted"/>
<dbReference type="Proteomes" id="UP001499967">
    <property type="component" value="Unassembled WGS sequence"/>
</dbReference>
<gene>
    <name evidence="1" type="ORF">GCM10009559_59050</name>
</gene>